<gene>
    <name evidence="1" type="ORF">D1345_17005</name>
</gene>
<accession>A0AAD0W8W9</accession>
<dbReference type="KEGG" id="crz:D1345_17005"/>
<organism evidence="1 2">
    <name type="scientific">Chromobacterium rhizoryzae</name>
    <dbReference type="NCBI Taxonomy" id="1778675"/>
    <lineage>
        <taxon>Bacteria</taxon>
        <taxon>Pseudomonadati</taxon>
        <taxon>Pseudomonadota</taxon>
        <taxon>Betaproteobacteria</taxon>
        <taxon>Neisseriales</taxon>
        <taxon>Chromobacteriaceae</taxon>
        <taxon>Chromobacterium</taxon>
    </lineage>
</organism>
<dbReference type="Proteomes" id="UP000259465">
    <property type="component" value="Chromosome"/>
</dbReference>
<protein>
    <submittedName>
        <fullName evidence="1">Uncharacterized protein</fullName>
    </submittedName>
</protein>
<dbReference type="EMBL" id="CP031968">
    <property type="protein sequence ID" value="AXT47769.1"/>
    <property type="molecule type" value="Genomic_DNA"/>
</dbReference>
<name>A0AAD0W8W9_9NEIS</name>
<reference evidence="1 2" key="1">
    <citation type="submission" date="2018-08" db="EMBL/GenBank/DDBJ databases">
        <title>Complete genome sequence of JP2-74.</title>
        <authorList>
            <person name="Wu L."/>
        </authorList>
    </citation>
    <scope>NUCLEOTIDE SEQUENCE [LARGE SCALE GENOMIC DNA]</scope>
    <source>
        <strain evidence="1 2">JP2-74</strain>
    </source>
</reference>
<keyword evidence="2" id="KW-1185">Reference proteome</keyword>
<proteinExistence type="predicted"/>
<evidence type="ECO:0000313" key="1">
    <source>
        <dbReference type="EMBL" id="AXT47769.1"/>
    </source>
</evidence>
<evidence type="ECO:0000313" key="2">
    <source>
        <dbReference type="Proteomes" id="UP000259465"/>
    </source>
</evidence>
<sequence>MLQKELDDAFYDVMRFDRKLKMYGVLYCNDFEGLSDDVDGHCQSCEVGFYKVLYALGQDYKFKIESNELDKLMGELKVELFRVEMWCSKIYNSRFDDVFVV</sequence>
<dbReference type="AlphaFoldDB" id="A0AAD0W8W9"/>